<feature type="domain" description="Rhamnogalacturonase A/B/Epimerase-like pectate lyase" evidence="1">
    <location>
        <begin position="188"/>
        <end position="243"/>
    </location>
</feature>
<dbReference type="AlphaFoldDB" id="A0A0J9GZY1"/>
<dbReference type="Proteomes" id="UP000037178">
    <property type="component" value="Unassembled WGS sequence"/>
</dbReference>
<dbReference type="STRING" id="1675527.AIOL_004024"/>
<dbReference type="InterPro" id="IPR012334">
    <property type="entry name" value="Pectin_lyas_fold"/>
</dbReference>
<dbReference type="Pfam" id="PF12708">
    <property type="entry name" value="Pect-lyase_RHGA_epim"/>
    <property type="match status" value="1"/>
</dbReference>
<dbReference type="InterPro" id="IPR024535">
    <property type="entry name" value="RHGA/B-epi-like_pectate_lyase"/>
</dbReference>
<evidence type="ECO:0000259" key="1">
    <source>
        <dbReference type="Pfam" id="PF12708"/>
    </source>
</evidence>
<gene>
    <name evidence="2" type="ORF">AIOL_004024</name>
</gene>
<dbReference type="InterPro" id="IPR011050">
    <property type="entry name" value="Pectin_lyase_fold/virulence"/>
</dbReference>
<dbReference type="Gene3D" id="2.160.20.10">
    <property type="entry name" value="Single-stranded right-handed beta-helix, Pectin lyase-like"/>
    <property type="match status" value="2"/>
</dbReference>
<name>A0A0J9GZY1_9RHOB</name>
<accession>A0A0J9GZY1</accession>
<protein>
    <recommendedName>
        <fullName evidence="1">Rhamnogalacturonase A/B/Epimerase-like pectate lyase domain-containing protein</fullName>
    </recommendedName>
</protein>
<comment type="caution">
    <text evidence="2">The sequence shown here is derived from an EMBL/GenBank/DDBJ whole genome shotgun (WGS) entry which is preliminary data.</text>
</comment>
<dbReference type="RefSeq" id="WP_049644581.1">
    <property type="nucleotide sequence ID" value="NZ_LFTY01000002.1"/>
</dbReference>
<dbReference type="SUPFAM" id="SSF51126">
    <property type="entry name" value="Pectin lyase-like"/>
    <property type="match status" value="1"/>
</dbReference>
<evidence type="ECO:0000313" key="2">
    <source>
        <dbReference type="EMBL" id="KMW59043.1"/>
    </source>
</evidence>
<dbReference type="EMBL" id="LFTY01000002">
    <property type="protein sequence ID" value="KMW59043.1"/>
    <property type="molecule type" value="Genomic_DNA"/>
</dbReference>
<sequence>MNKAITDGLLLMPPAFANGLDVWSSQDGTPGSSTYNGATNAAFVPSDQDFGGCLELVKTENTQKLRYMGETPILPGCYLRVTARVKAITGNLPTVRIAARAGRAGGSEVTGLVTTGPGVALTSYGEIVEVSAIVGTGDRNGVDMVWGTEPIYGHFGLDLTGNNGGVVRIDDIIIEDITSAFLRSMMDWVDVRDFGAVGNGSTNDLAAFEAADAAANGRDILVPAGTYRIAGNLTLENRTRFEGTLVMNANERLVLRRDFKFHDYCDAFGNDEVLAFKKAYQALLNFSDHESLDLGGRRIEVDAPIDMQAAVNNQTTYEVRRVIRNGQFNVVASSNWDTDTVTSAASYSANNPKKLTNVANVANIPVGSLVQGNGVGREVYVRDKNVGAGEITLSQELYGAPLNQTYTFKRFKFVLDFSGFTKISKFTITDVEIQCNGRSSGILLAPAGETFHLKDSFITKPMDRALTSHGNGCQDLQIDRCHFVSNEQSTLATQRVSQVFNVNANDAKIRSNRFQRFGHTMFLHGNGHVIVGNHLFQGDGSTDGPRVGGIIFTEPNLKTIITGNYIDNCFIEMSNEHDAKPEFSNEFSFGGLTITGNIFTANDVAPWFSWIVIKPYGPGHFIQGLSVTGNTFKALNGAIDRIEEVDTSFADLDYTRVRNVVFSGNTFNGIAQAAINPVTLEFDQVTNASTWTLNVADYLPFGGNARTVESVVAEGNIKNAAGQNIYHFPAVFTNAGTENNLVQLRWPEACNGTVVVTARVDKPV</sequence>
<dbReference type="OrthoDB" id="7749009at2"/>
<reference evidence="2 3" key="1">
    <citation type="submission" date="2015-06" db="EMBL/GenBank/DDBJ databases">
        <title>Draft genome sequence of an Alphaproteobacteria species associated to the Mediterranean sponge Oscarella lobularis.</title>
        <authorList>
            <person name="Jourda C."/>
            <person name="Santini S."/>
            <person name="Claverie J.-M."/>
        </authorList>
    </citation>
    <scope>NUCLEOTIDE SEQUENCE [LARGE SCALE GENOMIC DNA]</scope>
    <source>
        <strain evidence="2">IGS</strain>
    </source>
</reference>
<evidence type="ECO:0000313" key="3">
    <source>
        <dbReference type="Proteomes" id="UP000037178"/>
    </source>
</evidence>
<proteinExistence type="predicted"/>
<keyword evidence="3" id="KW-1185">Reference proteome</keyword>
<dbReference type="PATRIC" id="fig|1675527.3.peg.4217"/>
<organism evidence="2 3">
    <name type="scientific">Candidatus Rhodobacter oscarellae</name>
    <dbReference type="NCBI Taxonomy" id="1675527"/>
    <lineage>
        <taxon>Bacteria</taxon>
        <taxon>Pseudomonadati</taxon>
        <taxon>Pseudomonadota</taxon>
        <taxon>Alphaproteobacteria</taxon>
        <taxon>Rhodobacterales</taxon>
        <taxon>Rhodobacter group</taxon>
        <taxon>Rhodobacter</taxon>
    </lineage>
</organism>